<evidence type="ECO:0000313" key="3">
    <source>
        <dbReference type="Proteomes" id="UP001187192"/>
    </source>
</evidence>
<dbReference type="EMBL" id="BTGU01000068">
    <property type="protein sequence ID" value="GMN57111.1"/>
    <property type="molecule type" value="Genomic_DNA"/>
</dbReference>
<reference evidence="2" key="1">
    <citation type="submission" date="2023-07" db="EMBL/GenBank/DDBJ databases">
        <title>draft genome sequence of fig (Ficus carica).</title>
        <authorList>
            <person name="Takahashi T."/>
            <person name="Nishimura K."/>
        </authorList>
    </citation>
    <scope>NUCLEOTIDE SEQUENCE</scope>
</reference>
<gene>
    <name evidence="2" type="ORF">TIFTF001_026227</name>
</gene>
<name>A0AA88IXX6_FICCA</name>
<protein>
    <submittedName>
        <fullName evidence="2">Uncharacterized protein</fullName>
    </submittedName>
</protein>
<proteinExistence type="predicted"/>
<comment type="caution">
    <text evidence="2">The sequence shown here is derived from an EMBL/GenBank/DDBJ whole genome shotgun (WGS) entry which is preliminary data.</text>
</comment>
<evidence type="ECO:0000256" key="1">
    <source>
        <dbReference type="SAM" id="MobiDB-lite"/>
    </source>
</evidence>
<keyword evidence="3" id="KW-1185">Reference proteome</keyword>
<sequence length="147" mass="16404">MDPIRTSGDEQLARGKVAHVSRWNLLELTVAWDEAGTCHTGSSGYWSSASSTAMRLLGETWLSSSPSPPHWKDSYETRHHRNHNQAQNQKWRIKALGIPKESIGGASIETNIKKTLEELLLRRTKLVACSNAGDETRMTLQAKPSPR</sequence>
<organism evidence="2 3">
    <name type="scientific">Ficus carica</name>
    <name type="common">Common fig</name>
    <dbReference type="NCBI Taxonomy" id="3494"/>
    <lineage>
        <taxon>Eukaryota</taxon>
        <taxon>Viridiplantae</taxon>
        <taxon>Streptophyta</taxon>
        <taxon>Embryophyta</taxon>
        <taxon>Tracheophyta</taxon>
        <taxon>Spermatophyta</taxon>
        <taxon>Magnoliopsida</taxon>
        <taxon>eudicotyledons</taxon>
        <taxon>Gunneridae</taxon>
        <taxon>Pentapetalae</taxon>
        <taxon>rosids</taxon>
        <taxon>fabids</taxon>
        <taxon>Rosales</taxon>
        <taxon>Moraceae</taxon>
        <taxon>Ficeae</taxon>
        <taxon>Ficus</taxon>
    </lineage>
</organism>
<evidence type="ECO:0000313" key="2">
    <source>
        <dbReference type="EMBL" id="GMN57111.1"/>
    </source>
</evidence>
<dbReference type="AlphaFoldDB" id="A0AA88IXX6"/>
<feature type="region of interest" description="Disordered" evidence="1">
    <location>
        <begin position="64"/>
        <end position="89"/>
    </location>
</feature>
<accession>A0AA88IXX6</accession>
<dbReference type="Proteomes" id="UP001187192">
    <property type="component" value="Unassembled WGS sequence"/>
</dbReference>